<dbReference type="PROSITE" id="PS50035">
    <property type="entry name" value="PLD"/>
    <property type="match status" value="2"/>
</dbReference>
<evidence type="ECO:0000256" key="5">
    <source>
        <dbReference type="SAM" id="MobiDB-lite"/>
    </source>
</evidence>
<protein>
    <submittedName>
        <fullName evidence="7">Phospholipase D1/2</fullName>
    </submittedName>
</protein>
<dbReference type="Gene3D" id="3.30.870.10">
    <property type="entry name" value="Endonuclease Chain A"/>
    <property type="match status" value="2"/>
</dbReference>
<accession>A0A318SVT5</accession>
<feature type="region of interest" description="Disordered" evidence="5">
    <location>
        <begin position="1"/>
        <end position="29"/>
    </location>
</feature>
<keyword evidence="3" id="KW-0378">Hydrolase</keyword>
<dbReference type="PANTHER" id="PTHR18896:SF76">
    <property type="entry name" value="PHOSPHOLIPASE"/>
    <property type="match status" value="1"/>
</dbReference>
<feature type="domain" description="PLD phosphodiesterase" evidence="6">
    <location>
        <begin position="431"/>
        <end position="453"/>
    </location>
</feature>
<evidence type="ECO:0000256" key="4">
    <source>
        <dbReference type="ARBA" id="ARBA00023098"/>
    </source>
</evidence>
<dbReference type="RefSeq" id="WP_110813022.1">
    <property type="nucleotide sequence ID" value="NZ_QJTE01000001.1"/>
</dbReference>
<dbReference type="InterPro" id="IPR015679">
    <property type="entry name" value="PLipase_D_fam"/>
</dbReference>
<keyword evidence="2" id="KW-0677">Repeat</keyword>
<evidence type="ECO:0000259" key="6">
    <source>
        <dbReference type="PROSITE" id="PS50035"/>
    </source>
</evidence>
<sequence length="547" mass="61394">MSLATAQAADPVQSDILKDRAAPAPPGAPPRVLITASEAYPEFERRFLNAKRRVRMCFRVFDPFTRLRSDEARAIGADWYDLIVHKLRQGLDVELTITDFDPIAVTPLHAATWDSIRAMVAAEEAAGAAGPEGIGRLILRPGMHPARVGTVPRLLLSLRSYGEVARLTHRLNRLPMPERIEQLRTRPGLRQHVAWRPEGKLRPRLTPVPEFFPVTHHQKIAIFDDDWLYVGGLDLDERRFDDWAHERPAQETWHDVQLLVQGRAVQDAHRHLDTFLRVNSGQERPVPTGQLLRTLSSRRRFPVLRMSPAPAVQELEQAHLDQITVARDLLYIETQFLRDRGIARALARAGRRQPGLGLIVVLPAAPETAAFEAPRADAKYGEYLQARCIEKIRRAFGDRVLFVSPAGKRRADETDHGPRAKLFKAPIIYVHAKVAIGDTDSAIVSSANLNGRSLHWDTEAGLRLRAADYGPDAVRDIRTACMTHWMGEAGPPRDGETGPEVVARWRAQVRADSAREPSTREQFLLPYVLRPALRIARNMPGVPESMV</sequence>
<dbReference type="SMART" id="SM00155">
    <property type="entry name" value="PLDc"/>
    <property type="match status" value="2"/>
</dbReference>
<dbReference type="EMBL" id="QJTE01000001">
    <property type="protein sequence ID" value="PYE86021.1"/>
    <property type="molecule type" value="Genomic_DNA"/>
</dbReference>
<dbReference type="Proteomes" id="UP000248311">
    <property type="component" value="Unassembled WGS sequence"/>
</dbReference>
<dbReference type="GO" id="GO:0009395">
    <property type="term" value="P:phospholipid catabolic process"/>
    <property type="evidence" value="ECO:0007669"/>
    <property type="project" value="TreeGrafter"/>
</dbReference>
<organism evidence="7 8">
    <name type="scientific">Pseudoroseicyclus aestuarii</name>
    <dbReference type="NCBI Taxonomy" id="1795041"/>
    <lineage>
        <taxon>Bacteria</taxon>
        <taxon>Pseudomonadati</taxon>
        <taxon>Pseudomonadota</taxon>
        <taxon>Alphaproteobacteria</taxon>
        <taxon>Rhodobacterales</taxon>
        <taxon>Paracoccaceae</taxon>
        <taxon>Pseudoroseicyclus</taxon>
    </lineage>
</organism>
<comment type="caution">
    <text evidence="7">The sequence shown here is derived from an EMBL/GenBank/DDBJ whole genome shotgun (WGS) entry which is preliminary data.</text>
</comment>
<dbReference type="AlphaFoldDB" id="A0A318SVT5"/>
<feature type="domain" description="PLD phosphodiesterase" evidence="6">
    <location>
        <begin position="212"/>
        <end position="239"/>
    </location>
</feature>
<dbReference type="GO" id="GO:0004630">
    <property type="term" value="F:phospholipase D activity"/>
    <property type="evidence" value="ECO:0007669"/>
    <property type="project" value="UniProtKB-EC"/>
</dbReference>
<reference evidence="7 8" key="1">
    <citation type="submission" date="2018-06" db="EMBL/GenBank/DDBJ databases">
        <title>Genomic Encyclopedia of Type Strains, Phase III (KMG-III): the genomes of soil and plant-associated and newly described type strains.</title>
        <authorList>
            <person name="Whitman W."/>
        </authorList>
    </citation>
    <scope>NUCLEOTIDE SEQUENCE [LARGE SCALE GENOMIC DNA]</scope>
    <source>
        <strain evidence="7 8">CECT 9025</strain>
    </source>
</reference>
<dbReference type="InterPro" id="IPR001736">
    <property type="entry name" value="PLipase_D/transphosphatidylase"/>
</dbReference>
<gene>
    <name evidence="7" type="ORF">DFP88_101696</name>
</gene>
<comment type="catalytic activity">
    <reaction evidence="1">
        <text>a 1,2-diacyl-sn-glycero-3-phosphocholine + H2O = a 1,2-diacyl-sn-glycero-3-phosphate + choline + H(+)</text>
        <dbReference type="Rhea" id="RHEA:14445"/>
        <dbReference type="ChEBI" id="CHEBI:15354"/>
        <dbReference type="ChEBI" id="CHEBI:15377"/>
        <dbReference type="ChEBI" id="CHEBI:15378"/>
        <dbReference type="ChEBI" id="CHEBI:57643"/>
        <dbReference type="ChEBI" id="CHEBI:58608"/>
        <dbReference type="EC" id="3.1.4.4"/>
    </reaction>
</comment>
<evidence type="ECO:0000256" key="1">
    <source>
        <dbReference type="ARBA" id="ARBA00000798"/>
    </source>
</evidence>
<proteinExistence type="predicted"/>
<keyword evidence="4" id="KW-0443">Lipid metabolism</keyword>
<keyword evidence="8" id="KW-1185">Reference proteome</keyword>
<dbReference type="Pfam" id="PF00614">
    <property type="entry name" value="PLDc"/>
    <property type="match status" value="1"/>
</dbReference>
<dbReference type="OrthoDB" id="8828485at2"/>
<dbReference type="SUPFAM" id="SSF56024">
    <property type="entry name" value="Phospholipase D/nuclease"/>
    <property type="match status" value="2"/>
</dbReference>
<evidence type="ECO:0000256" key="2">
    <source>
        <dbReference type="ARBA" id="ARBA00022737"/>
    </source>
</evidence>
<dbReference type="PANTHER" id="PTHR18896">
    <property type="entry name" value="PHOSPHOLIPASE D"/>
    <property type="match status" value="1"/>
</dbReference>
<evidence type="ECO:0000313" key="7">
    <source>
        <dbReference type="EMBL" id="PYE86021.1"/>
    </source>
</evidence>
<name>A0A318SVT5_9RHOB</name>
<evidence type="ECO:0000313" key="8">
    <source>
        <dbReference type="Proteomes" id="UP000248311"/>
    </source>
</evidence>
<evidence type="ECO:0000256" key="3">
    <source>
        <dbReference type="ARBA" id="ARBA00022801"/>
    </source>
</evidence>